<proteinExistence type="predicted"/>
<keyword evidence="2" id="KW-1185">Reference proteome</keyword>
<dbReference type="Proteomes" id="UP000724584">
    <property type="component" value="Unassembled WGS sequence"/>
</dbReference>
<organism evidence="1 2">
    <name type="scientific">Chaetomium tenue</name>
    <dbReference type="NCBI Taxonomy" id="1854479"/>
    <lineage>
        <taxon>Eukaryota</taxon>
        <taxon>Fungi</taxon>
        <taxon>Dikarya</taxon>
        <taxon>Ascomycota</taxon>
        <taxon>Pezizomycotina</taxon>
        <taxon>Sordariomycetes</taxon>
        <taxon>Sordariomycetidae</taxon>
        <taxon>Sordariales</taxon>
        <taxon>Chaetomiaceae</taxon>
        <taxon>Chaetomium</taxon>
    </lineage>
</organism>
<reference evidence="1 2" key="1">
    <citation type="journal article" date="2021" name="Nat. Commun.">
        <title>Genetic determinants of endophytism in the Arabidopsis root mycobiome.</title>
        <authorList>
            <person name="Mesny F."/>
            <person name="Miyauchi S."/>
            <person name="Thiergart T."/>
            <person name="Pickel B."/>
            <person name="Atanasova L."/>
            <person name="Karlsson M."/>
            <person name="Huettel B."/>
            <person name="Barry K.W."/>
            <person name="Haridas S."/>
            <person name="Chen C."/>
            <person name="Bauer D."/>
            <person name="Andreopoulos W."/>
            <person name="Pangilinan J."/>
            <person name="LaButti K."/>
            <person name="Riley R."/>
            <person name="Lipzen A."/>
            <person name="Clum A."/>
            <person name="Drula E."/>
            <person name="Henrissat B."/>
            <person name="Kohler A."/>
            <person name="Grigoriev I.V."/>
            <person name="Martin F.M."/>
            <person name="Hacquard S."/>
        </authorList>
    </citation>
    <scope>NUCLEOTIDE SEQUENCE [LARGE SCALE GENOMIC DNA]</scope>
    <source>
        <strain evidence="1 2">MPI-SDFR-AT-0079</strain>
    </source>
</reference>
<evidence type="ECO:0000313" key="2">
    <source>
        <dbReference type="Proteomes" id="UP000724584"/>
    </source>
</evidence>
<gene>
    <name evidence="1" type="ORF">F5144DRAFT_553544</name>
</gene>
<dbReference type="EMBL" id="JAGIZQ010000001">
    <property type="protein sequence ID" value="KAH6649601.1"/>
    <property type="molecule type" value="Genomic_DNA"/>
</dbReference>
<protein>
    <submittedName>
        <fullName evidence="1">Uncharacterized protein</fullName>
    </submittedName>
</protein>
<accession>A0ACB7PQM1</accession>
<sequence length="140" mass="15437">MGFIHIPISARPPFFYLFVFPSLPPLLGSGCPSVSSFRAQVSHHHNDDMAGPALLSHRTCRTGTTASMSVLPSHSSLEDLSHLHSPPHPSRLKPCGYRRGRFTNTTDGPHPDRRQHAGCQPPRGSHLRTSPVSTRRSFKL</sequence>
<name>A0ACB7PQM1_9PEZI</name>
<comment type="caution">
    <text evidence="1">The sequence shown here is derived from an EMBL/GenBank/DDBJ whole genome shotgun (WGS) entry which is preliminary data.</text>
</comment>
<evidence type="ECO:0000313" key="1">
    <source>
        <dbReference type="EMBL" id="KAH6649601.1"/>
    </source>
</evidence>